<evidence type="ECO:0000313" key="2">
    <source>
        <dbReference type="EMBL" id="KIE11877.1"/>
    </source>
</evidence>
<evidence type="ECO:0000313" key="1">
    <source>
        <dbReference type="EMBL" id="KAF3890810.1"/>
    </source>
</evidence>
<reference evidence="2" key="1">
    <citation type="journal article" date="2015" name="Genome Announc.">
        <title>Draft Genome Sequence of Tolypothrix boutellei Strain VB521301.</title>
        <authorList>
            <person name="Chandrababunaidu M.M."/>
            <person name="Singh D."/>
            <person name="Sen D."/>
            <person name="Bhan S."/>
            <person name="Das S."/>
            <person name="Gupta A."/>
            <person name="Adhikary S.P."/>
            <person name="Tripathy S."/>
        </authorList>
    </citation>
    <scope>NUCLEOTIDE SEQUENCE</scope>
    <source>
        <strain evidence="2">VB521301</strain>
    </source>
</reference>
<proteinExistence type="predicted"/>
<keyword evidence="2" id="KW-0223">Dioxygenase</keyword>
<dbReference type="STRING" id="1479485.DA73_0213555"/>
<name>A0A0C1NAX1_9CYAN</name>
<dbReference type="EMBL" id="JHEG02000040">
    <property type="protein sequence ID" value="KIE11877.1"/>
    <property type="molecule type" value="Genomic_DNA"/>
</dbReference>
<dbReference type="EMBL" id="JHEG04000001">
    <property type="protein sequence ID" value="KAF3890810.1"/>
    <property type="molecule type" value="Genomic_DNA"/>
</dbReference>
<dbReference type="AlphaFoldDB" id="A0A0C1NAX1"/>
<reference evidence="1" key="2">
    <citation type="submission" date="2019-11" db="EMBL/GenBank/DDBJ databases">
        <title>Improved Assembly of Tolypothrix boutellei genome.</title>
        <authorList>
            <person name="Sarangi A.N."/>
            <person name="Mukherjee M."/>
            <person name="Ghosh S."/>
            <person name="Singh D."/>
            <person name="Das A."/>
            <person name="Kant S."/>
            <person name="Prusty A."/>
            <person name="Tripathy S."/>
        </authorList>
    </citation>
    <scope>NUCLEOTIDE SEQUENCE</scope>
    <source>
        <strain evidence="1">VB521301</strain>
    </source>
</reference>
<sequence>MAQDRQTTIQGIYEVCIGIQEPISAIQYWEQFGYRVGQQGELPAERAYQLYGVNSSLRSVRLYHQNTDHGLIRLMIWQNPTNEGLKMGSMKVKGNRWATTLTADVLNILNHIEDAKAAGWPIWYTYPRWEIIYNKERKSRPFIEPAIGVREMLMLQPLMRQVLFERFGYTVPNYGAINESSALKTSQFTHMGLVIQDDTKETLKFYDEVLGLLRVRDDVETSYESSLAGREIFDLQPKEKFYVTAFDDPRSSTTDLSAARSGRLYIIRFPDSVTLDSRFEFAQPGSLGMCLYTYQVKGLDAYCDRIKASPVQKYTTIVANEFEEMSFSFVSPDGYFWTLLESS</sequence>
<dbReference type="OrthoDB" id="6397100at2"/>
<organism evidence="2">
    <name type="scientific">Tolypothrix bouteillei VB521301</name>
    <dbReference type="NCBI Taxonomy" id="1479485"/>
    <lineage>
        <taxon>Bacteria</taxon>
        <taxon>Bacillati</taxon>
        <taxon>Cyanobacteriota</taxon>
        <taxon>Cyanophyceae</taxon>
        <taxon>Nostocales</taxon>
        <taxon>Tolypothrichaceae</taxon>
        <taxon>Tolypothrix</taxon>
    </lineage>
</organism>
<dbReference type="Proteomes" id="UP000029738">
    <property type="component" value="Unassembled WGS sequence"/>
</dbReference>
<accession>A0A0C1NAX1</accession>
<gene>
    <name evidence="2" type="ORF">DA73_0213555</name>
    <name evidence="1" type="ORF">DA73_0400003910</name>
</gene>
<evidence type="ECO:0000313" key="3">
    <source>
        <dbReference type="Proteomes" id="UP000029738"/>
    </source>
</evidence>
<dbReference type="SUPFAM" id="SSF54593">
    <property type="entry name" value="Glyoxalase/Bleomycin resistance protein/Dihydroxybiphenyl dioxygenase"/>
    <property type="match status" value="1"/>
</dbReference>
<dbReference type="GO" id="GO:0051213">
    <property type="term" value="F:dioxygenase activity"/>
    <property type="evidence" value="ECO:0007669"/>
    <property type="project" value="UniProtKB-KW"/>
</dbReference>
<dbReference type="InterPro" id="IPR029068">
    <property type="entry name" value="Glyas_Bleomycin-R_OHBP_Dase"/>
</dbReference>
<keyword evidence="3" id="KW-1185">Reference proteome</keyword>
<protein>
    <submittedName>
        <fullName evidence="2">Glyoxalase/bleomycin resistance protein/dioxygenase</fullName>
    </submittedName>
    <submittedName>
        <fullName evidence="1">VOC family protein</fullName>
    </submittedName>
</protein>
<dbReference type="Gene3D" id="3.10.180.10">
    <property type="entry name" value="2,3-Dihydroxybiphenyl 1,2-Dioxygenase, domain 1"/>
    <property type="match status" value="1"/>
</dbReference>
<comment type="caution">
    <text evidence="2">The sequence shown here is derived from an EMBL/GenBank/DDBJ whole genome shotgun (WGS) entry which is preliminary data.</text>
</comment>
<keyword evidence="2" id="KW-0560">Oxidoreductase</keyword>